<feature type="compositionally biased region" description="Low complexity" evidence="1">
    <location>
        <begin position="348"/>
        <end position="357"/>
    </location>
</feature>
<gene>
    <name evidence="2" type="ORF">VNI00_007760</name>
</gene>
<feature type="region of interest" description="Disordered" evidence="1">
    <location>
        <begin position="341"/>
        <end position="363"/>
    </location>
</feature>
<dbReference type="EMBL" id="JAYKXP010000026">
    <property type="protein sequence ID" value="KAK7044045.1"/>
    <property type="molecule type" value="Genomic_DNA"/>
</dbReference>
<keyword evidence="3" id="KW-1185">Reference proteome</keyword>
<proteinExistence type="predicted"/>
<evidence type="ECO:0000313" key="3">
    <source>
        <dbReference type="Proteomes" id="UP001383192"/>
    </source>
</evidence>
<sequence length="514" mass="58155">MRRVSSSVRQQVTEYDAVAFCLNNLYGPFFHADKITEFRRVQAKTRALVSGSALVSFLSRGAFEPSDLDVFVPCPGLLLIGEFLLDEGFTFEPIGARSEDEQSLSRRELFTKMVSAPRSSWLEDVKTILDESYDELTLGGVFNFVSEGGKTVQLIGTKCEPIEFILQFYSSKFFSAFQLQRLLLTSEALVMNIATPTRVISMYPFTSFVLKDALYLKYPSDRVVDARFKYEKRGWTSSSMISADTALDPDHELSTKTRWVGDRNCWIVQFPPVPGFPDAEESYRSLGITSWHLYCPTHNGVRVQTNKMEADYLPYPLVITWEAERAVWRRECLLAASPGSTFSRGVQTSPVSDTSGDSGDDMSDAEVSEALGDAIIDHDMEAGIVEFLGRLYPRIDKEFRCNGTMDQLRRDFLEARDFYGKVVSEAGLPTGHVVFTILQCIKDVQNMGVSDRVEFNLRFWLDWEELVVWTTCTILVPPEHEIKVKRCVPPWQIGSVDFASLLVEISSPGTERFR</sequence>
<dbReference type="AlphaFoldDB" id="A0AAW0CZY3"/>
<comment type="caution">
    <text evidence="2">The sequence shown here is derived from an EMBL/GenBank/DDBJ whole genome shotgun (WGS) entry which is preliminary data.</text>
</comment>
<organism evidence="2 3">
    <name type="scientific">Paramarasmius palmivorus</name>
    <dbReference type="NCBI Taxonomy" id="297713"/>
    <lineage>
        <taxon>Eukaryota</taxon>
        <taxon>Fungi</taxon>
        <taxon>Dikarya</taxon>
        <taxon>Basidiomycota</taxon>
        <taxon>Agaricomycotina</taxon>
        <taxon>Agaricomycetes</taxon>
        <taxon>Agaricomycetidae</taxon>
        <taxon>Agaricales</taxon>
        <taxon>Marasmiineae</taxon>
        <taxon>Marasmiaceae</taxon>
        <taxon>Paramarasmius</taxon>
    </lineage>
</organism>
<dbReference type="Proteomes" id="UP001383192">
    <property type="component" value="Unassembled WGS sequence"/>
</dbReference>
<evidence type="ECO:0000313" key="2">
    <source>
        <dbReference type="EMBL" id="KAK7044045.1"/>
    </source>
</evidence>
<name>A0AAW0CZY3_9AGAR</name>
<evidence type="ECO:0000256" key="1">
    <source>
        <dbReference type="SAM" id="MobiDB-lite"/>
    </source>
</evidence>
<accession>A0AAW0CZY3</accession>
<protein>
    <submittedName>
        <fullName evidence="2">Uncharacterized protein</fullName>
    </submittedName>
</protein>
<reference evidence="2 3" key="1">
    <citation type="submission" date="2024-01" db="EMBL/GenBank/DDBJ databases">
        <title>A draft genome for a cacao thread blight-causing isolate of Paramarasmius palmivorus.</title>
        <authorList>
            <person name="Baruah I.K."/>
            <person name="Bukari Y."/>
            <person name="Amoako-Attah I."/>
            <person name="Meinhardt L.W."/>
            <person name="Bailey B.A."/>
            <person name="Cohen S.P."/>
        </authorList>
    </citation>
    <scope>NUCLEOTIDE SEQUENCE [LARGE SCALE GENOMIC DNA]</scope>
    <source>
        <strain evidence="2 3">GH-12</strain>
    </source>
</reference>